<evidence type="ECO:0000313" key="4">
    <source>
        <dbReference type="EMBL" id="HGG02825.1"/>
    </source>
</evidence>
<dbReference type="Pfam" id="PF00395">
    <property type="entry name" value="SLH"/>
    <property type="match status" value="1"/>
</dbReference>
<dbReference type="EMBL" id="DSPX01000200">
    <property type="protein sequence ID" value="HGG02825.1"/>
    <property type="molecule type" value="Genomic_DNA"/>
</dbReference>
<dbReference type="AlphaFoldDB" id="A0A7C3ZMV3"/>
<dbReference type="PANTHER" id="PTHR33740:SF3">
    <property type="entry name" value="GPI-ANCHORED ADHESIN-LIKE PROTEIN"/>
    <property type="match status" value="1"/>
</dbReference>
<organism evidence="4">
    <name type="scientific">Planktothricoides sp. SpSt-374</name>
    <dbReference type="NCBI Taxonomy" id="2282167"/>
    <lineage>
        <taxon>Bacteria</taxon>
        <taxon>Bacillati</taxon>
        <taxon>Cyanobacteriota</taxon>
        <taxon>Cyanophyceae</taxon>
        <taxon>Oscillatoriophycideae</taxon>
        <taxon>Oscillatoriales</taxon>
        <taxon>Oscillatoriaceae</taxon>
        <taxon>Planktothricoides</taxon>
    </lineage>
</organism>
<evidence type="ECO:0000256" key="2">
    <source>
        <dbReference type="SAM" id="SignalP"/>
    </source>
</evidence>
<name>A0A7C3ZMV3_9CYAN</name>
<comment type="caution">
    <text evidence="4">The sequence shown here is derived from an EMBL/GenBank/DDBJ whole genome shotgun (WGS) entry which is preliminary data.</text>
</comment>
<gene>
    <name evidence="4" type="ORF">ENR15_19825</name>
</gene>
<feature type="region of interest" description="Disordered" evidence="1">
    <location>
        <begin position="169"/>
        <end position="199"/>
    </location>
</feature>
<feature type="signal peptide" evidence="2">
    <location>
        <begin position="1"/>
        <end position="25"/>
    </location>
</feature>
<dbReference type="InterPro" id="IPR001119">
    <property type="entry name" value="SLH_dom"/>
</dbReference>
<evidence type="ECO:0000256" key="1">
    <source>
        <dbReference type="SAM" id="MobiDB-lite"/>
    </source>
</evidence>
<dbReference type="PANTHER" id="PTHR33740">
    <property type="entry name" value="GPI-ANCHORED ADHESIN-LIKE PROTEIN"/>
    <property type="match status" value="1"/>
</dbReference>
<feature type="region of interest" description="Disordered" evidence="1">
    <location>
        <begin position="33"/>
        <end position="72"/>
    </location>
</feature>
<reference evidence="4" key="1">
    <citation type="journal article" date="2020" name="mSystems">
        <title>Genome- and Community-Level Interaction Insights into Carbon Utilization and Element Cycling Functions of Hydrothermarchaeota in Hydrothermal Sediment.</title>
        <authorList>
            <person name="Zhou Z."/>
            <person name="Liu Y."/>
            <person name="Xu W."/>
            <person name="Pan J."/>
            <person name="Luo Z.H."/>
            <person name="Li M."/>
        </authorList>
    </citation>
    <scope>NUCLEOTIDE SEQUENCE [LARGE SCALE GENOMIC DNA]</scope>
    <source>
        <strain evidence="4">SpSt-374</strain>
    </source>
</reference>
<feature type="domain" description="SLH" evidence="3">
    <location>
        <begin position="271"/>
        <end position="339"/>
    </location>
</feature>
<keyword evidence="2" id="KW-0732">Signal</keyword>
<protein>
    <submittedName>
        <fullName evidence="4">S-layer homology domain-containing protein</fullName>
    </submittedName>
</protein>
<accession>A0A7C3ZMV3</accession>
<dbReference type="PROSITE" id="PS51272">
    <property type="entry name" value="SLH"/>
    <property type="match status" value="1"/>
</dbReference>
<proteinExistence type="predicted"/>
<feature type="chain" id="PRO_5028339339" evidence="2">
    <location>
        <begin position="26"/>
        <end position="418"/>
    </location>
</feature>
<evidence type="ECO:0000259" key="3">
    <source>
        <dbReference type="PROSITE" id="PS51272"/>
    </source>
</evidence>
<sequence>MLLEKKLFPNIAFCLLLCLSGCANTNLGETLQRSVAPDPKLGPGDGGTRRPPDQGTSLPVSPSPRLPVSEGALPRLPEDFPATIPVYGNAKLLAVESVTQGKTQTRWQTTDPLEKVRDFYQTKLKENGWEILPPATGVSQPELKAKLGELGVIVSFGSPDAFAIEYQGTQSLPTSPPGDGGTGSSPSATPPPQPETALEKVSPQLHQYIKDLAKLGVFTLDETGVKGKDGVVKPLSENITRREYARWLLETNNLLYAKEPGNQIRVASTGQQPAFQDVPAKDPDFAIIQGLAEAGIISSNLTGENTTVSFRPDEPLTREDMLLWKVPLDLRKPAPPATLQAVQETWGFQDVAKVDPKSLRSLLADFQSGDLSNIRRSFGYTTLFQPKKPVSRAEAAASLWYFGVINQGISAAAALEGL</sequence>